<protein>
    <recommendedName>
        <fullName evidence="4">HTH luxR-type domain-containing protein</fullName>
    </recommendedName>
</protein>
<dbReference type="CDD" id="cd06170">
    <property type="entry name" value="LuxR_C_like"/>
    <property type="match status" value="1"/>
</dbReference>
<accession>A0AAN4W5G5</accession>
<keyword evidence="3" id="KW-0804">Transcription</keyword>
<sequence>MSFMQNLPIAQFTDWEKKYLMLYAKGHKVKTLCIMLNTSSSDLHRKRNSILEKTNYPTVIELIASIKRGENIRDKNIHQILSERECEVFELLRAGKSHKEIAETLFISKKTADAHISNIYVKLNIRNKIDLFNRY</sequence>
<dbReference type="GO" id="GO:0003677">
    <property type="term" value="F:DNA binding"/>
    <property type="evidence" value="ECO:0007669"/>
    <property type="project" value="UniProtKB-KW"/>
</dbReference>
<dbReference type="RefSeq" id="WP_060688677.1">
    <property type="nucleotide sequence ID" value="NZ_BQKE01000006.1"/>
</dbReference>
<evidence type="ECO:0000256" key="1">
    <source>
        <dbReference type="ARBA" id="ARBA00023015"/>
    </source>
</evidence>
<dbReference type="EMBL" id="BQKE01000006">
    <property type="protein sequence ID" value="GJM64682.1"/>
    <property type="molecule type" value="Genomic_DNA"/>
</dbReference>
<keyword evidence="2" id="KW-0238">DNA-binding</keyword>
<proteinExistence type="predicted"/>
<dbReference type="GO" id="GO:0006355">
    <property type="term" value="P:regulation of DNA-templated transcription"/>
    <property type="evidence" value="ECO:0007669"/>
    <property type="project" value="InterPro"/>
</dbReference>
<dbReference type="PRINTS" id="PR00038">
    <property type="entry name" value="HTHLUXR"/>
</dbReference>
<dbReference type="PROSITE" id="PS50043">
    <property type="entry name" value="HTH_LUXR_2"/>
    <property type="match status" value="1"/>
</dbReference>
<dbReference type="Pfam" id="PF00196">
    <property type="entry name" value="GerE"/>
    <property type="match status" value="1"/>
</dbReference>
<dbReference type="PANTHER" id="PTHR44688:SF16">
    <property type="entry name" value="DNA-BINDING TRANSCRIPTIONAL ACTIVATOR DEVR_DOSR"/>
    <property type="match status" value="1"/>
</dbReference>
<evidence type="ECO:0000313" key="6">
    <source>
        <dbReference type="Proteomes" id="UP001310022"/>
    </source>
</evidence>
<dbReference type="SMART" id="SM00421">
    <property type="entry name" value="HTH_LUXR"/>
    <property type="match status" value="1"/>
</dbReference>
<dbReference type="InterPro" id="IPR016032">
    <property type="entry name" value="Sig_transdc_resp-reg_C-effctor"/>
</dbReference>
<name>A0AAN4W5G5_9BACT</name>
<evidence type="ECO:0000259" key="4">
    <source>
        <dbReference type="PROSITE" id="PS50043"/>
    </source>
</evidence>
<keyword evidence="1" id="KW-0805">Transcription regulation</keyword>
<dbReference type="Proteomes" id="UP001310022">
    <property type="component" value="Unassembled WGS sequence"/>
</dbReference>
<gene>
    <name evidence="5" type="ORF">PEDI_52340</name>
</gene>
<dbReference type="Gene3D" id="1.10.10.10">
    <property type="entry name" value="Winged helix-like DNA-binding domain superfamily/Winged helix DNA-binding domain"/>
    <property type="match status" value="1"/>
</dbReference>
<dbReference type="PANTHER" id="PTHR44688">
    <property type="entry name" value="DNA-BINDING TRANSCRIPTIONAL ACTIVATOR DEVR_DOSR"/>
    <property type="match status" value="1"/>
</dbReference>
<dbReference type="InterPro" id="IPR000792">
    <property type="entry name" value="Tscrpt_reg_LuxR_C"/>
</dbReference>
<comment type="caution">
    <text evidence="5">The sequence shown here is derived from an EMBL/GenBank/DDBJ whole genome shotgun (WGS) entry which is preliminary data.</text>
</comment>
<feature type="domain" description="HTH luxR-type" evidence="4">
    <location>
        <begin position="74"/>
        <end position="135"/>
    </location>
</feature>
<evidence type="ECO:0000313" key="5">
    <source>
        <dbReference type="EMBL" id="GJM64682.1"/>
    </source>
</evidence>
<dbReference type="InterPro" id="IPR036388">
    <property type="entry name" value="WH-like_DNA-bd_sf"/>
</dbReference>
<reference evidence="5 6" key="1">
    <citation type="submission" date="2021-12" db="EMBL/GenBank/DDBJ databases">
        <title>Genome sequencing of bacteria with rrn-lacking chromosome and rrn-plasmid.</title>
        <authorList>
            <person name="Anda M."/>
            <person name="Iwasaki W."/>
        </authorList>
    </citation>
    <scope>NUCLEOTIDE SEQUENCE [LARGE SCALE GENOMIC DNA]</scope>
    <source>
        <strain evidence="5 6">NBRC 15940</strain>
    </source>
</reference>
<keyword evidence="6" id="KW-1185">Reference proteome</keyword>
<organism evidence="5 6">
    <name type="scientific">Persicobacter diffluens</name>
    <dbReference type="NCBI Taxonomy" id="981"/>
    <lineage>
        <taxon>Bacteria</taxon>
        <taxon>Pseudomonadati</taxon>
        <taxon>Bacteroidota</taxon>
        <taxon>Cytophagia</taxon>
        <taxon>Cytophagales</taxon>
        <taxon>Persicobacteraceae</taxon>
        <taxon>Persicobacter</taxon>
    </lineage>
</organism>
<dbReference type="SUPFAM" id="SSF46894">
    <property type="entry name" value="C-terminal effector domain of the bipartite response regulators"/>
    <property type="match status" value="2"/>
</dbReference>
<evidence type="ECO:0000256" key="3">
    <source>
        <dbReference type="ARBA" id="ARBA00023163"/>
    </source>
</evidence>
<evidence type="ECO:0000256" key="2">
    <source>
        <dbReference type="ARBA" id="ARBA00023125"/>
    </source>
</evidence>
<dbReference type="AlphaFoldDB" id="A0AAN4W5G5"/>